<keyword evidence="7" id="KW-0472">Membrane</keyword>
<feature type="compositionally biased region" description="Basic and acidic residues" evidence="11">
    <location>
        <begin position="27"/>
        <end position="36"/>
    </location>
</feature>
<dbReference type="InterPro" id="IPR036871">
    <property type="entry name" value="PX_dom_sf"/>
</dbReference>
<dbReference type="Gene3D" id="3.30.1520.10">
    <property type="entry name" value="Phox-like domain"/>
    <property type="match status" value="1"/>
</dbReference>
<keyword evidence="14" id="KW-1185">Reference proteome</keyword>
<name>A0A1X2HC78_SYNRA</name>
<dbReference type="PROSITE" id="PS50195">
    <property type="entry name" value="PX"/>
    <property type="match status" value="1"/>
</dbReference>
<dbReference type="Pfam" id="PF00787">
    <property type="entry name" value="PX"/>
    <property type="match status" value="1"/>
</dbReference>
<dbReference type="GO" id="GO:0035091">
    <property type="term" value="F:phosphatidylinositol binding"/>
    <property type="evidence" value="ECO:0007669"/>
    <property type="project" value="InterPro"/>
</dbReference>
<evidence type="ECO:0000256" key="9">
    <source>
        <dbReference type="ARBA" id="ARBA00041273"/>
    </source>
</evidence>
<accession>A0A1X2HC78</accession>
<protein>
    <recommendedName>
        <fullName evidence="8">Sorting nexin-4</fullName>
    </recommendedName>
    <alternativeName>
        <fullName evidence="9">Autophagy-related protein 24</fullName>
    </alternativeName>
</protein>
<feature type="coiled-coil region" evidence="10">
    <location>
        <begin position="265"/>
        <end position="299"/>
    </location>
</feature>
<evidence type="ECO:0000256" key="4">
    <source>
        <dbReference type="ARBA" id="ARBA00022448"/>
    </source>
</evidence>
<evidence type="ECO:0000259" key="12">
    <source>
        <dbReference type="PROSITE" id="PS50195"/>
    </source>
</evidence>
<dbReference type="OrthoDB" id="205639at2759"/>
<dbReference type="Pfam" id="PF09325">
    <property type="entry name" value="Vps5"/>
    <property type="match status" value="1"/>
</dbReference>
<dbReference type="InterPro" id="IPR027267">
    <property type="entry name" value="AH/BAR_dom_sf"/>
</dbReference>
<proteinExistence type="inferred from homology"/>
<dbReference type="SUPFAM" id="SSF64268">
    <property type="entry name" value="PX domain"/>
    <property type="match status" value="1"/>
</dbReference>
<comment type="caution">
    <text evidence="13">The sequence shown here is derived from an EMBL/GenBank/DDBJ whole genome shotgun (WGS) entry which is preliminary data.</text>
</comment>
<keyword evidence="4" id="KW-0813">Transport</keyword>
<dbReference type="SMART" id="SM00312">
    <property type="entry name" value="PX"/>
    <property type="match status" value="1"/>
</dbReference>
<evidence type="ECO:0000256" key="11">
    <source>
        <dbReference type="SAM" id="MobiDB-lite"/>
    </source>
</evidence>
<dbReference type="InParanoid" id="A0A1X2HC78"/>
<evidence type="ECO:0000256" key="10">
    <source>
        <dbReference type="SAM" id="Coils"/>
    </source>
</evidence>
<dbReference type="GO" id="GO:0015031">
    <property type="term" value="P:protein transport"/>
    <property type="evidence" value="ECO:0007669"/>
    <property type="project" value="TreeGrafter"/>
</dbReference>
<evidence type="ECO:0000313" key="14">
    <source>
        <dbReference type="Proteomes" id="UP000242180"/>
    </source>
</evidence>
<dbReference type="PANTHER" id="PTHR45949">
    <property type="entry name" value="SORTING NEXIN-4"/>
    <property type="match status" value="1"/>
</dbReference>
<keyword evidence="6" id="KW-0446">Lipid-binding</keyword>
<reference evidence="13 14" key="1">
    <citation type="submission" date="2016-07" db="EMBL/GenBank/DDBJ databases">
        <title>Pervasive Adenine N6-methylation of Active Genes in Fungi.</title>
        <authorList>
            <consortium name="DOE Joint Genome Institute"/>
            <person name="Mondo S.J."/>
            <person name="Dannebaum R.O."/>
            <person name="Kuo R.C."/>
            <person name="Labutti K."/>
            <person name="Haridas S."/>
            <person name="Kuo A."/>
            <person name="Salamov A."/>
            <person name="Ahrendt S.R."/>
            <person name="Lipzen A."/>
            <person name="Sullivan W."/>
            <person name="Andreopoulos W.B."/>
            <person name="Clum A."/>
            <person name="Lindquist E."/>
            <person name="Daum C."/>
            <person name="Ramamoorthy G.K."/>
            <person name="Gryganskyi A."/>
            <person name="Culley D."/>
            <person name="Magnuson J.K."/>
            <person name="James T.Y."/>
            <person name="O'Malley M.A."/>
            <person name="Stajich J.E."/>
            <person name="Spatafora J.W."/>
            <person name="Visel A."/>
            <person name="Grigoriev I.V."/>
        </authorList>
    </citation>
    <scope>NUCLEOTIDE SEQUENCE [LARGE SCALE GENOMIC DNA]</scope>
    <source>
        <strain evidence="13 14">NRRL 2496</strain>
    </source>
</reference>
<dbReference type="GO" id="GO:0000407">
    <property type="term" value="C:phagophore assembly site"/>
    <property type="evidence" value="ECO:0007669"/>
    <property type="project" value="TreeGrafter"/>
</dbReference>
<dbReference type="GO" id="GO:0005769">
    <property type="term" value="C:early endosome"/>
    <property type="evidence" value="ECO:0007669"/>
    <property type="project" value="TreeGrafter"/>
</dbReference>
<feature type="domain" description="PX" evidence="12">
    <location>
        <begin position="103"/>
        <end position="237"/>
    </location>
</feature>
<dbReference type="PANTHER" id="PTHR45949:SF2">
    <property type="entry name" value="SORTING NEXIN-4"/>
    <property type="match status" value="1"/>
</dbReference>
<dbReference type="STRING" id="13706.A0A1X2HC78"/>
<evidence type="ECO:0000256" key="8">
    <source>
        <dbReference type="ARBA" id="ARBA00040748"/>
    </source>
</evidence>
<dbReference type="FunCoup" id="A0A1X2HC78">
    <property type="interactions" value="219"/>
</dbReference>
<dbReference type="AlphaFoldDB" id="A0A1X2HC78"/>
<keyword evidence="10" id="KW-0175">Coiled coil</keyword>
<dbReference type="Gene3D" id="1.20.1270.60">
    <property type="entry name" value="Arfaptin homology (AH) domain/BAR domain"/>
    <property type="match status" value="1"/>
</dbReference>
<evidence type="ECO:0000256" key="7">
    <source>
        <dbReference type="ARBA" id="ARBA00023136"/>
    </source>
</evidence>
<evidence type="ECO:0000256" key="5">
    <source>
        <dbReference type="ARBA" id="ARBA00022490"/>
    </source>
</evidence>
<dbReference type="GO" id="GO:0000422">
    <property type="term" value="P:autophagy of mitochondrion"/>
    <property type="evidence" value="ECO:0007669"/>
    <property type="project" value="TreeGrafter"/>
</dbReference>
<feature type="compositionally biased region" description="Basic and acidic residues" evidence="11">
    <location>
        <begin position="1"/>
        <end position="14"/>
    </location>
</feature>
<evidence type="ECO:0000256" key="1">
    <source>
        <dbReference type="ARBA" id="ARBA00004184"/>
    </source>
</evidence>
<dbReference type="OMA" id="RGMDQER"/>
<organism evidence="13 14">
    <name type="scientific">Syncephalastrum racemosum</name>
    <name type="common">Filamentous fungus</name>
    <dbReference type="NCBI Taxonomy" id="13706"/>
    <lineage>
        <taxon>Eukaryota</taxon>
        <taxon>Fungi</taxon>
        <taxon>Fungi incertae sedis</taxon>
        <taxon>Mucoromycota</taxon>
        <taxon>Mucoromycotina</taxon>
        <taxon>Mucoromycetes</taxon>
        <taxon>Mucorales</taxon>
        <taxon>Syncephalastraceae</taxon>
        <taxon>Syncephalastrum</taxon>
    </lineage>
</organism>
<comment type="subcellular location">
    <subcellularLocation>
        <location evidence="2">Cytoplasm</location>
    </subcellularLocation>
    <subcellularLocation>
        <location evidence="1">Endomembrane system</location>
        <topology evidence="1">Peripheral membrane protein</topology>
    </subcellularLocation>
</comment>
<gene>
    <name evidence="13" type="ORF">BCR43DRAFT_275369</name>
</gene>
<evidence type="ECO:0000256" key="2">
    <source>
        <dbReference type="ARBA" id="ARBA00004496"/>
    </source>
</evidence>
<dbReference type="GO" id="GO:0061709">
    <property type="term" value="P:reticulophagy"/>
    <property type="evidence" value="ECO:0007669"/>
    <property type="project" value="TreeGrafter"/>
</dbReference>
<comment type="similarity">
    <text evidence="3">Belongs to the sorting nexin family.</text>
</comment>
<dbReference type="InterPro" id="IPR001683">
    <property type="entry name" value="PX_dom"/>
</dbReference>
<dbReference type="Proteomes" id="UP000242180">
    <property type="component" value="Unassembled WGS sequence"/>
</dbReference>
<feature type="region of interest" description="Disordered" evidence="11">
    <location>
        <begin position="1"/>
        <end position="36"/>
    </location>
</feature>
<feature type="region of interest" description="Disordered" evidence="11">
    <location>
        <begin position="99"/>
        <end position="119"/>
    </location>
</feature>
<evidence type="ECO:0000256" key="6">
    <source>
        <dbReference type="ARBA" id="ARBA00023121"/>
    </source>
</evidence>
<evidence type="ECO:0000256" key="3">
    <source>
        <dbReference type="ARBA" id="ARBA00010883"/>
    </source>
</evidence>
<dbReference type="GO" id="GO:0032456">
    <property type="term" value="P:endocytic recycling"/>
    <property type="evidence" value="ECO:0007669"/>
    <property type="project" value="TreeGrafter"/>
</dbReference>
<keyword evidence="5" id="KW-0963">Cytoplasm</keyword>
<evidence type="ECO:0000313" key="13">
    <source>
        <dbReference type="EMBL" id="ORY96408.1"/>
    </source>
</evidence>
<sequence length="513" mass="58667">MPHETFDSHLDFSDKNQPAVFDPLSDGNEHNEHNEQDMSPSLIHESTEDMVPTSSFARLDVGVSDYTDPLDEPTTAAHDDNLGDTNAFYYHNNLNNDEPSTSAALSSSSASSAPLASPAPSFSWRNITVADPRKENDPQHGTFVSYLISSTKSSVRRRFQDFVWLYNVLYVHYPACVIPPLPDRHRSEYVKGNRFSPEFIEKRRISLQRFLQRVARHPILHRVEYFTMFLESSEFNDASARALRKNQETMIDTIGDSLLNAFTKIKKRDERFVGMKERVDRLEENLSLVEKTQLRANKRMEDLHHDYADISKGLKGLAELDPGYSDMLNCFTHGVDKYAEHMKSMNEQDDAWAGEIHDYMAYNSAMKAVLKLRDQKQLDFEELSDYLQATVAEKEKVLHPHLAENGGYNITGYFTGKLNEARGADADKIKREKILRLDDRIHELREAIEQTHEVSTAFSDQVRREDDSLNASKAIEMHDALRSLTDAKVEFYQQGAHIWRDVVKALESADIDG</sequence>
<dbReference type="EMBL" id="MCGN01000005">
    <property type="protein sequence ID" value="ORY96408.1"/>
    <property type="molecule type" value="Genomic_DNA"/>
</dbReference>
<dbReference type="GO" id="GO:0034727">
    <property type="term" value="P:piecemeal microautophagy of the nucleus"/>
    <property type="evidence" value="ECO:0007669"/>
    <property type="project" value="TreeGrafter"/>
</dbReference>
<dbReference type="InterPro" id="IPR015404">
    <property type="entry name" value="Vps5_C"/>
</dbReference>